<evidence type="ECO:0000256" key="1">
    <source>
        <dbReference type="SAM" id="MobiDB-lite"/>
    </source>
</evidence>
<feature type="compositionally biased region" description="Basic residues" evidence="1">
    <location>
        <begin position="147"/>
        <end position="157"/>
    </location>
</feature>
<dbReference type="EMBL" id="JAYMYR010000001">
    <property type="protein sequence ID" value="KAK7381644.1"/>
    <property type="molecule type" value="Genomic_DNA"/>
</dbReference>
<organism evidence="2 3">
    <name type="scientific">Phaseolus coccineus</name>
    <name type="common">Scarlet runner bean</name>
    <name type="synonym">Phaseolus multiflorus</name>
    <dbReference type="NCBI Taxonomy" id="3886"/>
    <lineage>
        <taxon>Eukaryota</taxon>
        <taxon>Viridiplantae</taxon>
        <taxon>Streptophyta</taxon>
        <taxon>Embryophyta</taxon>
        <taxon>Tracheophyta</taxon>
        <taxon>Spermatophyta</taxon>
        <taxon>Magnoliopsida</taxon>
        <taxon>eudicotyledons</taxon>
        <taxon>Gunneridae</taxon>
        <taxon>Pentapetalae</taxon>
        <taxon>rosids</taxon>
        <taxon>fabids</taxon>
        <taxon>Fabales</taxon>
        <taxon>Fabaceae</taxon>
        <taxon>Papilionoideae</taxon>
        <taxon>50 kb inversion clade</taxon>
        <taxon>NPAAA clade</taxon>
        <taxon>indigoferoid/millettioid clade</taxon>
        <taxon>Phaseoleae</taxon>
        <taxon>Phaseolus</taxon>
    </lineage>
</organism>
<sequence>MSVAFFTGHITFLRKQPVESHLEKRKSLPFTVEPQMQLRQTFRKTKVFFHKSFRNFLSFFFGDYQKLPRSLSFNPFLCRIGNARTHRNDQFYNEFYDLLQTDLNRINMYGNNSRSRSAMGGASCTESFVRFAKQRPLKSKIEERAQEKKKKGSSHLKKKEDFNSQNMNKKVHVLAQKMKAMDMVDAGDLEHVLDMEEALHYYSRLKSPVYVDIVDNFFMNIQSELSVSQPCASSSIKPSKERLGPIRNTFFHPMCVASEQEIVSNDIDIWLRAEQLLRSHRTITCLRPPFTTRWLKWTVTEIRKMTMTSDSRRDSTAAARSSFVHDPKILTSKYFHCLLLILCESPPSSFLYIATHNYFQRLCLNCRHRGFSVRRRSAGET</sequence>
<gene>
    <name evidence="2" type="ORF">VNO80_00190</name>
</gene>
<dbReference type="PANTHER" id="PTHR35461:SF5">
    <property type="entry name" value="RNA HELICASE DDX11-LIKE PROTEIN, PUTATIVE-RELATED"/>
    <property type="match status" value="1"/>
</dbReference>
<name>A0AAN9NYE1_PHACN</name>
<feature type="region of interest" description="Disordered" evidence="1">
    <location>
        <begin position="139"/>
        <end position="162"/>
    </location>
</feature>
<keyword evidence="3" id="KW-1185">Reference proteome</keyword>
<dbReference type="PANTHER" id="PTHR35461">
    <property type="entry name" value="BNAANNG14610D PROTEIN"/>
    <property type="match status" value="1"/>
</dbReference>
<accession>A0AAN9NYE1</accession>
<proteinExistence type="predicted"/>
<dbReference type="AlphaFoldDB" id="A0AAN9NYE1"/>
<protein>
    <submittedName>
        <fullName evidence="2">Uncharacterized protein</fullName>
    </submittedName>
</protein>
<evidence type="ECO:0000313" key="2">
    <source>
        <dbReference type="EMBL" id="KAK7381644.1"/>
    </source>
</evidence>
<reference evidence="2 3" key="1">
    <citation type="submission" date="2024-01" db="EMBL/GenBank/DDBJ databases">
        <title>The genomes of 5 underutilized Papilionoideae crops provide insights into root nodulation and disease resistanc.</title>
        <authorList>
            <person name="Jiang F."/>
        </authorList>
    </citation>
    <scope>NUCLEOTIDE SEQUENCE [LARGE SCALE GENOMIC DNA]</scope>
    <source>
        <strain evidence="2">JINMINGXINNONG_FW02</strain>
        <tissue evidence="2">Leaves</tissue>
    </source>
</reference>
<evidence type="ECO:0000313" key="3">
    <source>
        <dbReference type="Proteomes" id="UP001374584"/>
    </source>
</evidence>
<comment type="caution">
    <text evidence="2">The sequence shown here is derived from an EMBL/GenBank/DDBJ whole genome shotgun (WGS) entry which is preliminary data.</text>
</comment>
<dbReference type="Proteomes" id="UP001374584">
    <property type="component" value="Unassembled WGS sequence"/>
</dbReference>